<organism evidence="1 2">
    <name type="scientific">Candidatus Iainarchaeum sp</name>
    <dbReference type="NCBI Taxonomy" id="3101447"/>
    <lineage>
        <taxon>Archaea</taxon>
        <taxon>Candidatus Iainarchaeota</taxon>
        <taxon>Candidatus Iainarchaeia</taxon>
        <taxon>Candidatus Iainarchaeales</taxon>
        <taxon>Candidatus Iainarchaeaceae</taxon>
        <taxon>Candidatus Iainarchaeum</taxon>
    </lineage>
</organism>
<sequence>MSIVPKPDDEVRLNILAALLKYGCVSPNIRQIQKQTGYHKATIKSSIDFLVKEGLVTGFGPKIDFKKFGYRLEVLSFLQADLANKRFLAKFLKEARADPNLYFLSGLVGSGNWNLLARHIYSDIESYHAGVNAKYFEKMPGIHGFIKDQRIFYVTDPFYKSDSRTDSLIHVVRKSRGRD</sequence>
<dbReference type="EMBL" id="JACQPB010000034">
    <property type="protein sequence ID" value="MBI4210538.1"/>
    <property type="molecule type" value="Genomic_DNA"/>
</dbReference>
<evidence type="ECO:0000313" key="2">
    <source>
        <dbReference type="Proteomes" id="UP000732298"/>
    </source>
</evidence>
<comment type="caution">
    <text evidence="1">The sequence shown here is derived from an EMBL/GenBank/DDBJ whole genome shotgun (WGS) entry which is preliminary data.</text>
</comment>
<name>A0A8T3YNG3_9ARCH</name>
<evidence type="ECO:0000313" key="1">
    <source>
        <dbReference type="EMBL" id="MBI4210538.1"/>
    </source>
</evidence>
<evidence type="ECO:0008006" key="3">
    <source>
        <dbReference type="Google" id="ProtNLM"/>
    </source>
</evidence>
<proteinExistence type="predicted"/>
<dbReference type="InterPro" id="IPR036390">
    <property type="entry name" value="WH_DNA-bd_sf"/>
</dbReference>
<gene>
    <name evidence="1" type="ORF">HY544_03470</name>
</gene>
<protein>
    <recommendedName>
        <fullName evidence="3">Lrp/AsnC family transcriptional regulator</fullName>
    </recommendedName>
</protein>
<dbReference type="Proteomes" id="UP000732298">
    <property type="component" value="Unassembled WGS sequence"/>
</dbReference>
<reference evidence="1" key="1">
    <citation type="submission" date="2020-07" db="EMBL/GenBank/DDBJ databases">
        <title>Huge and variable diversity of episymbiotic CPR bacteria and DPANN archaea in groundwater ecosystems.</title>
        <authorList>
            <person name="He C.Y."/>
            <person name="Keren R."/>
            <person name="Whittaker M."/>
            <person name="Farag I.F."/>
            <person name="Doudna J."/>
            <person name="Cate J.H.D."/>
            <person name="Banfield J.F."/>
        </authorList>
    </citation>
    <scope>NUCLEOTIDE SEQUENCE</scope>
    <source>
        <strain evidence="1">NC_groundwater_1296_Ag_S-0.2um_52_80</strain>
    </source>
</reference>
<accession>A0A8T3YNG3</accession>
<dbReference type="AlphaFoldDB" id="A0A8T3YNG3"/>
<dbReference type="SUPFAM" id="SSF46785">
    <property type="entry name" value="Winged helix' DNA-binding domain"/>
    <property type="match status" value="1"/>
</dbReference>